<accession>A0ABM1LC14</accession>
<keyword evidence="8" id="KW-1185">Reference proteome</keyword>
<protein>
    <recommendedName>
        <fullName evidence="2">tRNA(Phe) (4-demethylwyosine(37)-C(7)) aminocarboxypropyltransferase</fullName>
        <ecNumber evidence="2">2.5.1.114</ecNumber>
    </recommendedName>
</protein>
<dbReference type="EC" id="2.5.1.114" evidence="2"/>
<dbReference type="PANTHER" id="PTHR23245:SF25">
    <property type="entry name" value="TRNA WYBUTOSINE-SYNTHESIZING PROTEIN 2 HOMOLOG"/>
    <property type="match status" value="1"/>
</dbReference>
<dbReference type="GeneID" id="107124532"/>
<dbReference type="SUPFAM" id="SSF53335">
    <property type="entry name" value="S-adenosyl-L-methionine-dependent methyltransferases"/>
    <property type="match status" value="1"/>
</dbReference>
<evidence type="ECO:0000259" key="7">
    <source>
        <dbReference type="PROSITE" id="PS51684"/>
    </source>
</evidence>
<dbReference type="InterPro" id="IPR056744">
    <property type="entry name" value="TRM5/TYW2-like_N"/>
</dbReference>
<evidence type="ECO:0000313" key="9">
    <source>
        <dbReference type="RefSeq" id="XP_015283501.1"/>
    </source>
</evidence>
<dbReference type="Gene3D" id="3.30.300.110">
    <property type="entry name" value="Met-10+ protein-like domains"/>
    <property type="match status" value="1"/>
</dbReference>
<dbReference type="Proteomes" id="UP000694871">
    <property type="component" value="Unplaced"/>
</dbReference>
<keyword evidence="3" id="KW-0808">Transferase</keyword>
<dbReference type="InterPro" id="IPR030382">
    <property type="entry name" value="MeTrfase_TRM5/TYW2"/>
</dbReference>
<evidence type="ECO:0000256" key="1">
    <source>
        <dbReference type="ARBA" id="ARBA00004797"/>
    </source>
</evidence>
<proteinExistence type="predicted"/>
<dbReference type="PROSITE" id="PS51684">
    <property type="entry name" value="SAM_MT_TRM5_TYW2"/>
    <property type="match status" value="1"/>
</dbReference>
<dbReference type="Gene3D" id="3.40.50.150">
    <property type="entry name" value="Vaccinia Virus protein VP39"/>
    <property type="match status" value="1"/>
</dbReference>
<dbReference type="RefSeq" id="XP_015283501.1">
    <property type="nucleotide sequence ID" value="XM_015428015.1"/>
</dbReference>
<name>A0ABM1LC14_GEKJA</name>
<keyword evidence="4" id="KW-0949">S-adenosyl-L-methionine</keyword>
<reference evidence="9" key="1">
    <citation type="submission" date="2025-08" db="UniProtKB">
        <authorList>
            <consortium name="RefSeq"/>
        </authorList>
    </citation>
    <scope>IDENTIFICATION</scope>
</reference>
<dbReference type="Pfam" id="PF25133">
    <property type="entry name" value="TYW2_N_2"/>
    <property type="match status" value="1"/>
</dbReference>
<gene>
    <name evidence="9" type="primary">TRMT12</name>
</gene>
<dbReference type="InterPro" id="IPR056743">
    <property type="entry name" value="TRM5-TYW2-like_MTfase"/>
</dbReference>
<dbReference type="PANTHER" id="PTHR23245">
    <property type="entry name" value="TRNA METHYLTRANSFERASE"/>
    <property type="match status" value="1"/>
</dbReference>
<evidence type="ECO:0000256" key="5">
    <source>
        <dbReference type="ARBA" id="ARBA00022694"/>
    </source>
</evidence>
<dbReference type="InterPro" id="IPR029063">
    <property type="entry name" value="SAM-dependent_MTases_sf"/>
</dbReference>
<comment type="catalytic activity">
    <reaction evidence="6">
        <text>4-demethylwyosine(37) in tRNA(Phe) + S-adenosyl-L-methionine = 4-demethyl-7-[(3S)-3-amino-3-carboxypropyl]wyosine(37) in tRNA(Phe) + S-methyl-5'-thioadenosine + H(+)</text>
        <dbReference type="Rhea" id="RHEA:36355"/>
        <dbReference type="Rhea" id="RHEA-COMP:10164"/>
        <dbReference type="Rhea" id="RHEA-COMP:10378"/>
        <dbReference type="ChEBI" id="CHEBI:15378"/>
        <dbReference type="ChEBI" id="CHEBI:17509"/>
        <dbReference type="ChEBI" id="CHEBI:59789"/>
        <dbReference type="ChEBI" id="CHEBI:64315"/>
        <dbReference type="ChEBI" id="CHEBI:73550"/>
        <dbReference type="EC" id="2.5.1.114"/>
    </reaction>
</comment>
<evidence type="ECO:0000256" key="2">
    <source>
        <dbReference type="ARBA" id="ARBA00012265"/>
    </source>
</evidence>
<comment type="pathway">
    <text evidence="1">tRNA modification; wybutosine-tRNA(Phe) biosynthesis.</text>
</comment>
<evidence type="ECO:0000313" key="8">
    <source>
        <dbReference type="Proteomes" id="UP000694871"/>
    </source>
</evidence>
<dbReference type="CDD" id="cd02440">
    <property type="entry name" value="AdoMet_MTases"/>
    <property type="match status" value="1"/>
</dbReference>
<evidence type="ECO:0000256" key="6">
    <source>
        <dbReference type="ARBA" id="ARBA00049400"/>
    </source>
</evidence>
<organism evidence="8 9">
    <name type="scientific">Gekko japonicus</name>
    <name type="common">Schlegel's Japanese gecko</name>
    <dbReference type="NCBI Taxonomy" id="146911"/>
    <lineage>
        <taxon>Eukaryota</taxon>
        <taxon>Metazoa</taxon>
        <taxon>Chordata</taxon>
        <taxon>Craniata</taxon>
        <taxon>Vertebrata</taxon>
        <taxon>Euteleostomi</taxon>
        <taxon>Lepidosauria</taxon>
        <taxon>Squamata</taxon>
        <taxon>Bifurcata</taxon>
        <taxon>Gekkota</taxon>
        <taxon>Gekkonidae</taxon>
        <taxon>Gekkoninae</taxon>
        <taxon>Gekko</taxon>
    </lineage>
</organism>
<sequence>MGSFPDKNPIPSKSAQVCSPIQKLRGELVSLVLGHGAAWSEELEKDLPSSWQRHGDLVLLSEDSFRATLWGEMGQELWETVAGAMGAKRLGRRGRVRSDSFRSPAVTLLLGEDGWVEHVDNGIRACSQPLSPPLSSGIGYFTLPYLVHAGAAFVHACEWNPHAVEAMQQNLQLNGVRHRCRIHQGDNRKLELRDVANRVNLGLIPTSEEGWPVACRVLRKDVGGILHIHQNVESFPGKALQPGQDLQLPVSKSQEDKGVQGGKDTVSGAGRRALCPTAHTTWQKWAEDTGTQIRTLLQKLDGKPWQTNVLHIELVKSYAPHVHHIVLDLDCRPLS</sequence>
<feature type="domain" description="SAM-dependent methyltransferase TRM5/TYW2-type" evidence="7">
    <location>
        <begin position="51"/>
        <end position="333"/>
    </location>
</feature>
<dbReference type="Pfam" id="PF02475">
    <property type="entry name" value="TRM5-TYW2_MTfase"/>
    <property type="match status" value="1"/>
</dbReference>
<evidence type="ECO:0000256" key="3">
    <source>
        <dbReference type="ARBA" id="ARBA00022679"/>
    </source>
</evidence>
<keyword evidence="5" id="KW-0819">tRNA processing</keyword>
<evidence type="ECO:0000256" key="4">
    <source>
        <dbReference type="ARBA" id="ARBA00022691"/>
    </source>
</evidence>